<evidence type="ECO:0000256" key="3">
    <source>
        <dbReference type="ARBA" id="ARBA00022598"/>
    </source>
</evidence>
<keyword evidence="4 8" id="KW-0566">Pantothenate biosynthesis</keyword>
<dbReference type="InterPro" id="IPR042176">
    <property type="entry name" value="Pantoate_ligase_C"/>
</dbReference>
<organism evidence="9">
    <name type="scientific">uncultured Aureispira sp</name>
    <dbReference type="NCBI Taxonomy" id="1331704"/>
    <lineage>
        <taxon>Bacteria</taxon>
        <taxon>Pseudomonadati</taxon>
        <taxon>Bacteroidota</taxon>
        <taxon>Saprospiria</taxon>
        <taxon>Saprospirales</taxon>
        <taxon>Saprospiraceae</taxon>
        <taxon>Aureispira</taxon>
        <taxon>environmental samples</taxon>
    </lineage>
</organism>
<dbReference type="NCBIfam" id="TIGR00018">
    <property type="entry name" value="panC"/>
    <property type="match status" value="1"/>
</dbReference>
<keyword evidence="5 8" id="KW-0547">Nucleotide-binding</keyword>
<evidence type="ECO:0000256" key="5">
    <source>
        <dbReference type="ARBA" id="ARBA00022741"/>
    </source>
</evidence>
<gene>
    <name evidence="8" type="primary">panC</name>
    <name evidence="9" type="ORF">HELGO_WM10054</name>
</gene>
<feature type="binding site" evidence="8">
    <location>
        <position position="61"/>
    </location>
    <ligand>
        <name>beta-alanine</name>
        <dbReference type="ChEBI" id="CHEBI:57966"/>
    </ligand>
</feature>
<comment type="pathway">
    <text evidence="1 8">Cofactor biosynthesis; (R)-pantothenate biosynthesis; (R)-pantothenate from (R)-pantoate and beta-alanine: step 1/1.</text>
</comment>
<dbReference type="Gene3D" id="3.30.1300.10">
    <property type="entry name" value="Pantoate-beta-alanine ligase, C-terminal domain"/>
    <property type="match status" value="1"/>
</dbReference>
<accession>A0A6S6S128</accession>
<dbReference type="PANTHER" id="PTHR21299">
    <property type="entry name" value="CYTIDYLATE KINASE/PANTOATE-BETA-ALANINE LIGASE"/>
    <property type="match status" value="1"/>
</dbReference>
<dbReference type="GO" id="GO:0004592">
    <property type="term" value="F:pantoate-beta-alanine ligase activity"/>
    <property type="evidence" value="ECO:0007669"/>
    <property type="project" value="UniProtKB-UniRule"/>
</dbReference>
<protein>
    <recommendedName>
        <fullName evidence="8">Pantothenate synthetase</fullName>
        <shortName evidence="8">PS</shortName>
        <ecNumber evidence="8">6.3.2.1</ecNumber>
    </recommendedName>
    <alternativeName>
        <fullName evidence="8">Pantoate--beta-alanine ligase</fullName>
    </alternativeName>
    <alternativeName>
        <fullName evidence="8">Pantoate-activating enzyme</fullName>
    </alternativeName>
</protein>
<dbReference type="InterPro" id="IPR003721">
    <property type="entry name" value="Pantoate_ligase"/>
</dbReference>
<dbReference type="AlphaFoldDB" id="A0A6S6S128"/>
<name>A0A6S6S128_9BACT</name>
<keyword evidence="3 8" id="KW-0436">Ligase</keyword>
<evidence type="ECO:0000256" key="8">
    <source>
        <dbReference type="HAMAP-Rule" id="MF_00158"/>
    </source>
</evidence>
<evidence type="ECO:0000256" key="4">
    <source>
        <dbReference type="ARBA" id="ARBA00022655"/>
    </source>
</evidence>
<comment type="subcellular location">
    <subcellularLocation>
        <location evidence="8">Cytoplasm</location>
    </subcellularLocation>
</comment>
<comment type="catalytic activity">
    <reaction evidence="7 8">
        <text>(R)-pantoate + beta-alanine + ATP = (R)-pantothenate + AMP + diphosphate + H(+)</text>
        <dbReference type="Rhea" id="RHEA:10912"/>
        <dbReference type="ChEBI" id="CHEBI:15378"/>
        <dbReference type="ChEBI" id="CHEBI:15980"/>
        <dbReference type="ChEBI" id="CHEBI:29032"/>
        <dbReference type="ChEBI" id="CHEBI:30616"/>
        <dbReference type="ChEBI" id="CHEBI:33019"/>
        <dbReference type="ChEBI" id="CHEBI:57966"/>
        <dbReference type="ChEBI" id="CHEBI:456215"/>
        <dbReference type="EC" id="6.3.2.1"/>
    </reaction>
</comment>
<dbReference type="GO" id="GO:0005829">
    <property type="term" value="C:cytosol"/>
    <property type="evidence" value="ECO:0007669"/>
    <property type="project" value="TreeGrafter"/>
</dbReference>
<comment type="miscellaneous">
    <text evidence="8">The reaction proceeds by a bi uni uni bi ping pong mechanism.</text>
</comment>
<dbReference type="Gene3D" id="3.40.50.620">
    <property type="entry name" value="HUPs"/>
    <property type="match status" value="1"/>
</dbReference>
<dbReference type="EC" id="6.3.2.1" evidence="8"/>
<feature type="binding site" evidence="8">
    <location>
        <begin position="185"/>
        <end position="188"/>
    </location>
    <ligand>
        <name>ATP</name>
        <dbReference type="ChEBI" id="CHEBI:30616"/>
    </ligand>
</feature>
<dbReference type="InterPro" id="IPR014729">
    <property type="entry name" value="Rossmann-like_a/b/a_fold"/>
</dbReference>
<feature type="active site" description="Proton donor" evidence="8">
    <location>
        <position position="37"/>
    </location>
</feature>
<feature type="binding site" evidence="8">
    <location>
        <begin position="148"/>
        <end position="151"/>
    </location>
    <ligand>
        <name>ATP</name>
        <dbReference type="ChEBI" id="CHEBI:30616"/>
    </ligand>
</feature>
<evidence type="ECO:0000256" key="7">
    <source>
        <dbReference type="ARBA" id="ARBA00048258"/>
    </source>
</evidence>
<feature type="binding site" evidence="8">
    <location>
        <position position="154"/>
    </location>
    <ligand>
        <name>(R)-pantoate</name>
        <dbReference type="ChEBI" id="CHEBI:15980"/>
    </ligand>
</feature>
<comment type="subunit">
    <text evidence="8">Homodimer.</text>
</comment>
<dbReference type="SUPFAM" id="SSF52374">
    <property type="entry name" value="Nucleotidylyl transferase"/>
    <property type="match status" value="1"/>
</dbReference>
<evidence type="ECO:0000256" key="2">
    <source>
        <dbReference type="ARBA" id="ARBA00009256"/>
    </source>
</evidence>
<comment type="similarity">
    <text evidence="2 8">Belongs to the pantothenate synthetase family.</text>
</comment>
<dbReference type="EMBL" id="CACVAQ010000008">
    <property type="protein sequence ID" value="CAA6798569.1"/>
    <property type="molecule type" value="Genomic_DNA"/>
</dbReference>
<comment type="function">
    <text evidence="8">Catalyzes the condensation of pantoate with beta-alanine in an ATP-dependent reaction via a pantoyl-adenylate intermediate.</text>
</comment>
<reference evidence="9" key="1">
    <citation type="submission" date="2020-01" db="EMBL/GenBank/DDBJ databases">
        <authorList>
            <person name="Meier V. D."/>
            <person name="Meier V D."/>
        </authorList>
    </citation>
    <scope>NUCLEOTIDE SEQUENCE</scope>
    <source>
        <strain evidence="9">HLG_WM_MAG_10</strain>
    </source>
</reference>
<evidence type="ECO:0000256" key="1">
    <source>
        <dbReference type="ARBA" id="ARBA00004990"/>
    </source>
</evidence>
<dbReference type="HAMAP" id="MF_00158">
    <property type="entry name" value="PanC"/>
    <property type="match status" value="1"/>
</dbReference>
<feature type="binding site" evidence="8">
    <location>
        <position position="177"/>
    </location>
    <ligand>
        <name>ATP</name>
        <dbReference type="ChEBI" id="CHEBI:30616"/>
    </ligand>
</feature>
<dbReference type="PANTHER" id="PTHR21299:SF1">
    <property type="entry name" value="PANTOATE--BETA-ALANINE LIGASE"/>
    <property type="match status" value="1"/>
</dbReference>
<dbReference type="UniPathway" id="UPA00028">
    <property type="reaction ID" value="UER00005"/>
</dbReference>
<feature type="binding site" evidence="8">
    <location>
        <position position="61"/>
    </location>
    <ligand>
        <name>(R)-pantoate</name>
        <dbReference type="ChEBI" id="CHEBI:15980"/>
    </ligand>
</feature>
<dbReference type="GO" id="GO:0015940">
    <property type="term" value="P:pantothenate biosynthetic process"/>
    <property type="evidence" value="ECO:0007669"/>
    <property type="project" value="UniProtKB-UniRule"/>
</dbReference>
<dbReference type="Pfam" id="PF02569">
    <property type="entry name" value="Pantoate_ligase"/>
    <property type="match status" value="1"/>
</dbReference>
<evidence type="ECO:0000256" key="6">
    <source>
        <dbReference type="ARBA" id="ARBA00022840"/>
    </source>
</evidence>
<dbReference type="GO" id="GO:0005524">
    <property type="term" value="F:ATP binding"/>
    <property type="evidence" value="ECO:0007669"/>
    <property type="project" value="UniProtKB-KW"/>
</dbReference>
<proteinExistence type="inferred from homology"/>
<keyword evidence="6 8" id="KW-0067">ATP-binding</keyword>
<sequence>MYIFKTVSDLQQYLHTQKKQAKRIGFVPTMGALHRGHLNLVERAFDDSDVVVCSIFVNPTQFGEANDLDNYPRPIESDIQKLEQLGCTVLFLPAVSEMYPKDLVSPSVDLKGLDSSMEGAHRPGHFAGVVQVILRFLEILQPDFLYMGQKDYQQFAVIKYVLHLLQLKTQLVCVPIVREEDGLAMSSRNIRLSPAGRQRARLISQMLFKAKEYAATKSLEEVKKYALTFLDQHQLEVDYFTIIDGDSLENIDSFDKATTVTACTTVRIDGVRLLDNIILRESI</sequence>
<keyword evidence="8" id="KW-0963">Cytoplasm</keyword>
<feature type="binding site" evidence="8">
    <location>
        <begin position="30"/>
        <end position="37"/>
    </location>
    <ligand>
        <name>ATP</name>
        <dbReference type="ChEBI" id="CHEBI:30616"/>
    </ligand>
</feature>
<evidence type="ECO:0000313" key="9">
    <source>
        <dbReference type="EMBL" id="CAA6798569.1"/>
    </source>
</evidence>